<dbReference type="AlphaFoldDB" id="R1G614"/>
<name>R1G614_9PSEU</name>
<comment type="caution">
    <text evidence="1">The sequence shown here is derived from an EMBL/GenBank/DDBJ whole genome shotgun (WGS) entry which is preliminary data.</text>
</comment>
<dbReference type="EMBL" id="AOUO01000254">
    <property type="protein sequence ID" value="EOD66888.1"/>
    <property type="molecule type" value="Genomic_DNA"/>
</dbReference>
<accession>R1G614</accession>
<protein>
    <submittedName>
        <fullName evidence="1">Uncharacterized protein</fullName>
    </submittedName>
</protein>
<gene>
    <name evidence="1" type="ORF">H480_19233</name>
</gene>
<evidence type="ECO:0000313" key="2">
    <source>
        <dbReference type="Proteomes" id="UP000014139"/>
    </source>
</evidence>
<reference evidence="1 2" key="1">
    <citation type="submission" date="2013-02" db="EMBL/GenBank/DDBJ databases">
        <title>Draft genome sequence of Amycolatopsis vancoresmycina strain DSM 44592T.</title>
        <authorList>
            <person name="Kumar S."/>
            <person name="Kaur N."/>
            <person name="Kaur C."/>
            <person name="Raghava G.P.S."/>
            <person name="Mayilraj S."/>
        </authorList>
    </citation>
    <scope>NUCLEOTIDE SEQUENCE [LARGE SCALE GENOMIC DNA]</scope>
    <source>
        <strain evidence="1 2">DSM 44592</strain>
    </source>
</reference>
<dbReference type="PATRIC" id="fig|1292037.4.peg.3668"/>
<evidence type="ECO:0000313" key="1">
    <source>
        <dbReference type="EMBL" id="EOD66888.1"/>
    </source>
</evidence>
<dbReference type="Proteomes" id="UP000014139">
    <property type="component" value="Unassembled WGS sequence"/>
</dbReference>
<sequence>MRDEEIAESLTTGTVESLQEDLDYADWMIRRNHPLFHGPRFEERKQEWREYRELILAEMARRAA</sequence>
<dbReference type="RefSeq" id="WP_003087106.1">
    <property type="nucleotide sequence ID" value="NZ_AOUO01000254.1"/>
</dbReference>
<keyword evidence="2" id="KW-1185">Reference proteome</keyword>
<proteinExistence type="predicted"/>
<organism evidence="1 2">
    <name type="scientific">Amycolatopsis vancoresmycina DSM 44592</name>
    <dbReference type="NCBI Taxonomy" id="1292037"/>
    <lineage>
        <taxon>Bacteria</taxon>
        <taxon>Bacillati</taxon>
        <taxon>Actinomycetota</taxon>
        <taxon>Actinomycetes</taxon>
        <taxon>Pseudonocardiales</taxon>
        <taxon>Pseudonocardiaceae</taxon>
        <taxon>Amycolatopsis</taxon>
    </lineage>
</organism>